<feature type="compositionally biased region" description="Acidic residues" evidence="1">
    <location>
        <begin position="148"/>
        <end position="157"/>
    </location>
</feature>
<keyword evidence="4" id="KW-1185">Reference proteome</keyword>
<dbReference type="AlphaFoldDB" id="A0A0D3DYS9"/>
<dbReference type="Gramene" id="Bo8g114760.1">
    <property type="protein sequence ID" value="Bo8g114760.1"/>
    <property type="gene ID" value="Bo8g114760"/>
</dbReference>
<dbReference type="Proteomes" id="UP000032141">
    <property type="component" value="Chromosome C8"/>
</dbReference>
<organism evidence="3 4">
    <name type="scientific">Brassica oleracea var. oleracea</name>
    <dbReference type="NCBI Taxonomy" id="109376"/>
    <lineage>
        <taxon>Eukaryota</taxon>
        <taxon>Viridiplantae</taxon>
        <taxon>Streptophyta</taxon>
        <taxon>Embryophyta</taxon>
        <taxon>Tracheophyta</taxon>
        <taxon>Spermatophyta</taxon>
        <taxon>Magnoliopsida</taxon>
        <taxon>eudicotyledons</taxon>
        <taxon>Gunneridae</taxon>
        <taxon>Pentapetalae</taxon>
        <taxon>rosids</taxon>
        <taxon>malvids</taxon>
        <taxon>Brassicales</taxon>
        <taxon>Brassicaceae</taxon>
        <taxon>Brassiceae</taxon>
        <taxon>Brassica</taxon>
    </lineage>
</organism>
<feature type="transmembrane region" description="Helical" evidence="2">
    <location>
        <begin position="6"/>
        <end position="23"/>
    </location>
</feature>
<evidence type="ECO:0000313" key="3">
    <source>
        <dbReference type="EnsemblPlants" id="Bo8g114760.1"/>
    </source>
</evidence>
<sequence>MEPLDYLSWMLGFLILDMGYGIIRTRTRETKCVVTRKWGDLVQEHGFASLVFFGCSWYNISPLPSAFYGGTSVWCIGFQRIHNQGITILGGNTKAHVFVYLILHSLTQMTSAMFSSFAVQWHWSLDMAIVSSSVVVEDKPRSRTSDVSYEEQDDPDGGLERRSLSGDS</sequence>
<feature type="compositionally biased region" description="Basic and acidic residues" evidence="1">
    <location>
        <begin position="158"/>
        <end position="168"/>
    </location>
</feature>
<feature type="region of interest" description="Disordered" evidence="1">
    <location>
        <begin position="137"/>
        <end position="168"/>
    </location>
</feature>
<keyword evidence="2" id="KW-0812">Transmembrane</keyword>
<dbReference type="HOGENOM" id="CLU_1789536_0_0_1"/>
<evidence type="ECO:0000256" key="2">
    <source>
        <dbReference type="SAM" id="Phobius"/>
    </source>
</evidence>
<proteinExistence type="predicted"/>
<keyword evidence="2" id="KW-1133">Transmembrane helix</keyword>
<accession>A0A0D3DYS9</accession>
<keyword evidence="2" id="KW-0472">Membrane</keyword>
<protein>
    <submittedName>
        <fullName evidence="3">Uncharacterized protein</fullName>
    </submittedName>
</protein>
<reference evidence="3" key="2">
    <citation type="submission" date="2015-03" db="UniProtKB">
        <authorList>
            <consortium name="EnsemblPlants"/>
        </authorList>
    </citation>
    <scope>IDENTIFICATION</scope>
</reference>
<reference evidence="3 4" key="1">
    <citation type="journal article" date="2014" name="Genome Biol.">
        <title>Transcriptome and methylome profiling reveals relics of genome dominance in the mesopolyploid Brassica oleracea.</title>
        <authorList>
            <person name="Parkin I.A."/>
            <person name="Koh C."/>
            <person name="Tang H."/>
            <person name="Robinson S.J."/>
            <person name="Kagale S."/>
            <person name="Clarke W.E."/>
            <person name="Town C.D."/>
            <person name="Nixon J."/>
            <person name="Krishnakumar V."/>
            <person name="Bidwell S.L."/>
            <person name="Denoeud F."/>
            <person name="Belcram H."/>
            <person name="Links M.G."/>
            <person name="Just J."/>
            <person name="Clarke C."/>
            <person name="Bender T."/>
            <person name="Huebert T."/>
            <person name="Mason A.S."/>
            <person name="Pires J.C."/>
            <person name="Barker G."/>
            <person name="Moore J."/>
            <person name="Walley P.G."/>
            <person name="Manoli S."/>
            <person name="Batley J."/>
            <person name="Edwards D."/>
            <person name="Nelson M.N."/>
            <person name="Wang X."/>
            <person name="Paterson A.H."/>
            <person name="King G."/>
            <person name="Bancroft I."/>
            <person name="Chalhoub B."/>
            <person name="Sharpe A.G."/>
        </authorList>
    </citation>
    <scope>NUCLEOTIDE SEQUENCE</scope>
    <source>
        <strain evidence="3 4">cv. TO1000</strain>
    </source>
</reference>
<dbReference type="EnsemblPlants" id="Bo8g114760.1">
    <property type="protein sequence ID" value="Bo8g114760.1"/>
    <property type="gene ID" value="Bo8g114760"/>
</dbReference>
<evidence type="ECO:0000256" key="1">
    <source>
        <dbReference type="SAM" id="MobiDB-lite"/>
    </source>
</evidence>
<evidence type="ECO:0000313" key="4">
    <source>
        <dbReference type="Proteomes" id="UP000032141"/>
    </source>
</evidence>
<name>A0A0D3DYS9_BRAOL</name>